<dbReference type="Gene3D" id="3.40.50.720">
    <property type="entry name" value="NAD(P)-binding Rossmann-like Domain"/>
    <property type="match status" value="1"/>
</dbReference>
<dbReference type="Pfam" id="PF01408">
    <property type="entry name" value="GFO_IDH_MocA"/>
    <property type="match status" value="1"/>
</dbReference>
<dbReference type="GO" id="GO:0016491">
    <property type="term" value="F:oxidoreductase activity"/>
    <property type="evidence" value="ECO:0007669"/>
    <property type="project" value="UniProtKB-KW"/>
</dbReference>
<proteinExistence type="predicted"/>
<dbReference type="SUPFAM" id="SSF55347">
    <property type="entry name" value="Glyceraldehyde-3-phosphate dehydrogenase-like, C-terminal domain"/>
    <property type="match status" value="1"/>
</dbReference>
<dbReference type="Gene3D" id="3.30.360.10">
    <property type="entry name" value="Dihydrodipicolinate Reductase, domain 2"/>
    <property type="match status" value="1"/>
</dbReference>
<dbReference type="Pfam" id="PF22725">
    <property type="entry name" value="GFO_IDH_MocA_C3"/>
    <property type="match status" value="1"/>
</dbReference>
<evidence type="ECO:0000259" key="2">
    <source>
        <dbReference type="Pfam" id="PF01408"/>
    </source>
</evidence>
<dbReference type="InterPro" id="IPR036291">
    <property type="entry name" value="NAD(P)-bd_dom_sf"/>
</dbReference>
<dbReference type="Proteomes" id="UP000230790">
    <property type="component" value="Unassembled WGS sequence"/>
</dbReference>
<dbReference type="InterPro" id="IPR000683">
    <property type="entry name" value="Gfo/Idh/MocA-like_OxRdtase_N"/>
</dbReference>
<dbReference type="AlphaFoldDB" id="A0A2M8QCQ3"/>
<dbReference type="GO" id="GO:0000166">
    <property type="term" value="F:nucleotide binding"/>
    <property type="evidence" value="ECO:0007669"/>
    <property type="project" value="InterPro"/>
</dbReference>
<feature type="domain" description="Gfo/Idh/MocA-like oxidoreductase N-terminal" evidence="2">
    <location>
        <begin position="5"/>
        <end position="123"/>
    </location>
</feature>
<organism evidence="4 5">
    <name type="scientific">Candidatus Thermofonsia Clade 3 bacterium</name>
    <dbReference type="NCBI Taxonomy" id="2364212"/>
    <lineage>
        <taxon>Bacteria</taxon>
        <taxon>Bacillati</taxon>
        <taxon>Chloroflexota</taxon>
        <taxon>Candidatus Thermofontia</taxon>
        <taxon>Candidatus Thermofonsia Clade 3</taxon>
    </lineage>
</organism>
<dbReference type="InterPro" id="IPR055170">
    <property type="entry name" value="GFO_IDH_MocA-like_dom"/>
</dbReference>
<accession>A0A2M8QCQ3</accession>
<reference evidence="4 5" key="1">
    <citation type="submission" date="2017-11" db="EMBL/GenBank/DDBJ databases">
        <title>Evolution of Phototrophy in the Chloroflexi Phylum Driven by Horizontal Gene Transfer.</title>
        <authorList>
            <person name="Ward L.M."/>
            <person name="Hemp J."/>
            <person name="Shih P.M."/>
            <person name="Mcglynn S.E."/>
            <person name="Fischer W."/>
        </authorList>
    </citation>
    <scope>NUCLEOTIDE SEQUENCE [LARGE SCALE GENOMIC DNA]</scope>
    <source>
        <strain evidence="4">JP3_7</strain>
    </source>
</reference>
<gene>
    <name evidence="4" type="ORF">CUN48_08270</name>
</gene>
<keyword evidence="1" id="KW-0560">Oxidoreductase</keyword>
<dbReference type="PANTHER" id="PTHR43818">
    <property type="entry name" value="BCDNA.GH03377"/>
    <property type="match status" value="1"/>
</dbReference>
<protein>
    <submittedName>
        <fullName evidence="4">Oxidoreductase</fullName>
    </submittedName>
</protein>
<evidence type="ECO:0000256" key="1">
    <source>
        <dbReference type="ARBA" id="ARBA00023002"/>
    </source>
</evidence>
<evidence type="ECO:0000313" key="4">
    <source>
        <dbReference type="EMBL" id="PJF47532.1"/>
    </source>
</evidence>
<comment type="caution">
    <text evidence="4">The sequence shown here is derived from an EMBL/GenBank/DDBJ whole genome shotgun (WGS) entry which is preliminary data.</text>
</comment>
<name>A0A2M8QCQ3_9CHLR</name>
<dbReference type="EMBL" id="PGTN01000045">
    <property type="protein sequence ID" value="PJF47532.1"/>
    <property type="molecule type" value="Genomic_DNA"/>
</dbReference>
<evidence type="ECO:0000259" key="3">
    <source>
        <dbReference type="Pfam" id="PF22725"/>
    </source>
</evidence>
<evidence type="ECO:0000313" key="5">
    <source>
        <dbReference type="Proteomes" id="UP000230790"/>
    </source>
</evidence>
<sequence>MDTLRAVLVGCGKMSRGWLRTITTIEGLAVAGLVDVVEDAARARKDEFGLVHAHTGDDLEAMLAHVEPDIVFDVSVPEAHAQTTLTALRHGCHVLGEKPMATSMDDARRMVEAAHRAGKLYAVMQNRRYTAPIRRMREFLRSGAIGPLTTVNCDFYIGAHFGGFRDHMPHVLLLDMAIHTFDQARFLTGLDAVRVAFCKEWNPRGSWYDRDASAIAVFEMGEGVVFTYRGSWCAEGMNTSWEGDWRFVGANGSATWDGGNGFRAQTPAERSGLIYKQRDLALPEPDIAGLSEGHASVIRQFVHCVRDGGAPETICTDNIKSLAMVFGAIEAATIGRQIIIQI</sequence>
<feature type="domain" description="GFO/IDH/MocA-like oxidoreductase" evidence="3">
    <location>
        <begin position="133"/>
        <end position="254"/>
    </location>
</feature>
<dbReference type="PANTHER" id="PTHR43818:SF11">
    <property type="entry name" value="BCDNA.GH03377"/>
    <property type="match status" value="1"/>
</dbReference>
<dbReference type="InterPro" id="IPR050463">
    <property type="entry name" value="Gfo/Idh/MocA_oxidrdct_glycsds"/>
</dbReference>
<dbReference type="SUPFAM" id="SSF51735">
    <property type="entry name" value="NAD(P)-binding Rossmann-fold domains"/>
    <property type="match status" value="1"/>
</dbReference>